<dbReference type="RefSeq" id="WP_353898409.1">
    <property type="nucleotide sequence ID" value="NZ_CP158970.1"/>
</dbReference>
<comment type="caution">
    <text evidence="2">The sequence shown here is derived from an EMBL/GenBank/DDBJ whole genome shotgun (WGS) entry which is preliminary data.</text>
</comment>
<organism evidence="2 3">
    <name type="scientific">Micromonospora harpali</name>
    <dbReference type="NCBI Taxonomy" id="1490225"/>
    <lineage>
        <taxon>Bacteria</taxon>
        <taxon>Bacillati</taxon>
        <taxon>Actinomycetota</taxon>
        <taxon>Actinomycetes</taxon>
        <taxon>Micromonosporales</taxon>
        <taxon>Micromonosporaceae</taxon>
        <taxon>Micromonospora</taxon>
    </lineage>
</organism>
<evidence type="ECO:0000313" key="2">
    <source>
        <dbReference type="EMBL" id="MFC5942720.1"/>
    </source>
</evidence>
<feature type="region of interest" description="Disordered" evidence="1">
    <location>
        <begin position="1"/>
        <end position="33"/>
    </location>
</feature>
<protein>
    <recommendedName>
        <fullName evidence="4">Nucleotidyltransferase domain-containing protein</fullName>
    </recommendedName>
</protein>
<evidence type="ECO:0000313" key="3">
    <source>
        <dbReference type="Proteomes" id="UP001596207"/>
    </source>
</evidence>
<evidence type="ECO:0000256" key="1">
    <source>
        <dbReference type="SAM" id="MobiDB-lite"/>
    </source>
</evidence>
<keyword evidence="3" id="KW-1185">Reference proteome</keyword>
<accession>A0ABW1HPS8</accession>
<proteinExistence type="predicted"/>
<name>A0ABW1HPS8_9ACTN</name>
<dbReference type="Proteomes" id="UP001596207">
    <property type="component" value="Unassembled WGS sequence"/>
</dbReference>
<reference evidence="3" key="1">
    <citation type="journal article" date="2019" name="Int. J. Syst. Evol. Microbiol.">
        <title>The Global Catalogue of Microorganisms (GCM) 10K type strain sequencing project: providing services to taxonomists for standard genome sequencing and annotation.</title>
        <authorList>
            <consortium name="The Broad Institute Genomics Platform"/>
            <consortium name="The Broad Institute Genome Sequencing Center for Infectious Disease"/>
            <person name="Wu L."/>
            <person name="Ma J."/>
        </authorList>
    </citation>
    <scope>NUCLEOTIDE SEQUENCE [LARGE SCALE GENOMIC DNA]</scope>
    <source>
        <strain evidence="3">CGMCC 4.7173</strain>
    </source>
</reference>
<gene>
    <name evidence="2" type="ORF">ACFPZ4_14700</name>
</gene>
<dbReference type="EMBL" id="JBHSQQ010000074">
    <property type="protein sequence ID" value="MFC5942720.1"/>
    <property type="molecule type" value="Genomic_DNA"/>
</dbReference>
<sequence>MSGTPSAVRPTTIPRTPLTKEVVTPRPRPGRPLADLLPAAERRADWRHVRGLHRQHVQFADGGGARVPAVLREGLADAILDVSSSYAGHEDELVEHGLAVLADVEGHEIVDEELFRAYYEDDRFTPGGGDDPTGRRQPALFEALVETCRRRRDARGLRDALRGTGTSGLLIGSTSYGRFHNVRGNRNGTAASDLDFVVVVDDAAILGCVDGLLATALPGVPAADLDRMRHRAEVFTGGLDNGRTVFSHKLRLWADGAPDPMLPAGVAASDYLVSLHFLTRPVLDYVLVASTPRLRRDAAGARRTVDDYRETPVTRRDHHRTFAGRSYQLPLDTVATEGGHLTSSRVYYIDDFDSYCPGFFQTMLLPRPDVLWDGLDVAPALDQFQRKISERVRYEADRPPHAMVRQSFAHVRRDAFAPRVIRLLDG</sequence>
<evidence type="ECO:0008006" key="4">
    <source>
        <dbReference type="Google" id="ProtNLM"/>
    </source>
</evidence>